<dbReference type="InterPro" id="IPR003112">
    <property type="entry name" value="Olfac-like_dom"/>
</dbReference>
<feature type="region of interest" description="Disordered" evidence="4">
    <location>
        <begin position="87"/>
        <end position="155"/>
    </location>
</feature>
<keyword evidence="2" id="KW-0964">Secreted</keyword>
<comment type="caution">
    <text evidence="3">Lacks conserved residue(s) required for the propagation of feature annotation.</text>
</comment>
<evidence type="ECO:0000256" key="2">
    <source>
        <dbReference type="ARBA" id="ARBA00022525"/>
    </source>
</evidence>
<dbReference type="GO" id="GO:0005615">
    <property type="term" value="C:extracellular space"/>
    <property type="evidence" value="ECO:0007669"/>
    <property type="project" value="TreeGrafter"/>
</dbReference>
<organism evidence="6 7">
    <name type="scientific">Lymnaea stagnalis</name>
    <name type="common">Great pond snail</name>
    <name type="synonym">Helix stagnalis</name>
    <dbReference type="NCBI Taxonomy" id="6523"/>
    <lineage>
        <taxon>Eukaryota</taxon>
        <taxon>Metazoa</taxon>
        <taxon>Spiralia</taxon>
        <taxon>Lophotrochozoa</taxon>
        <taxon>Mollusca</taxon>
        <taxon>Gastropoda</taxon>
        <taxon>Heterobranchia</taxon>
        <taxon>Euthyneura</taxon>
        <taxon>Panpulmonata</taxon>
        <taxon>Hygrophila</taxon>
        <taxon>Lymnaeoidea</taxon>
        <taxon>Lymnaeidae</taxon>
        <taxon>Lymnaea</taxon>
    </lineage>
</organism>
<name>A0AAV2HSH0_LYMST</name>
<dbReference type="Pfam" id="PF02191">
    <property type="entry name" value="OLF"/>
    <property type="match status" value="1"/>
</dbReference>
<reference evidence="6 7" key="1">
    <citation type="submission" date="2024-04" db="EMBL/GenBank/DDBJ databases">
        <authorList>
            <consortium name="Genoscope - CEA"/>
            <person name="William W."/>
        </authorList>
    </citation>
    <scope>NUCLEOTIDE SEQUENCE [LARGE SCALE GENOMIC DNA]</scope>
</reference>
<protein>
    <recommendedName>
        <fullName evidence="5">Olfactomedin-like domain-containing protein</fullName>
    </recommendedName>
</protein>
<evidence type="ECO:0000313" key="6">
    <source>
        <dbReference type="EMBL" id="CAL1537066.1"/>
    </source>
</evidence>
<dbReference type="Proteomes" id="UP001497497">
    <property type="component" value="Unassembled WGS sequence"/>
</dbReference>
<keyword evidence="7" id="KW-1185">Reference proteome</keyword>
<proteinExistence type="predicted"/>
<gene>
    <name evidence="6" type="ORF">GSLYS_00010979001</name>
</gene>
<dbReference type="PANTHER" id="PTHR23192">
    <property type="entry name" value="OLFACTOMEDIN-RELATED"/>
    <property type="match status" value="1"/>
</dbReference>
<sequence>MSSRLKRLFPLNGSNWSTNMWTVITIAILSSTLHHNVLSLSSKSATGETTKSETCEYDIDLTKNTIKITCEGSPSMVNVYAERALVQGDEKPEAPKDGEDYKRHVMGELNSPTTRAPRGPTPRRPTPQAGAHSRPTTGYPTVHRAHHEPPSRATDHFSQVVLNATQKLEHAKRSFSIYADSIRNISGQLTEGDANLKQDMERLRSTSNSATDLKEGIIAAMSNQYNYMRSALLTRNFELERLVTSLLVLVDATSDGLRSALKAQNSSMEQIEDISATLSSVRKMVARELKKRSSVKKNSDKNQGKEANVKGECPKVISAIGSGSCSKWDREPVGSYMVESVNPSEYRPVYIMLGHSASDQLLQFDTQADVDYKLVTTYIALPFFCVGTGHAVYRRHFYCQKQGTNMIVKYHLKKMDIVSELVLPGATFGNVFPYSSGVDTDVDLAVDEYGLWAIYATEASAGKMVVSKIDHKEMEILKTWMTSYPKKHIGNAFMICGTLYATNSHKDAPTFVKYMFNTDTGTEKFLERGELPFPNSALLGMVAPDEGQKTNKSANSVMLGYDFRTAELHSWSNGRIERFPVYFREL</sequence>
<evidence type="ECO:0000313" key="7">
    <source>
        <dbReference type="Proteomes" id="UP001497497"/>
    </source>
</evidence>
<dbReference type="InterPro" id="IPR050605">
    <property type="entry name" value="Olfactomedin-like_domain"/>
</dbReference>
<comment type="subcellular location">
    <subcellularLocation>
        <location evidence="1">Secreted</location>
    </subcellularLocation>
</comment>
<accession>A0AAV2HSH0</accession>
<feature type="domain" description="Olfactomedin-like" evidence="5">
    <location>
        <begin position="312"/>
        <end position="585"/>
    </location>
</feature>
<comment type="caution">
    <text evidence="6">The sequence shown here is derived from an EMBL/GenBank/DDBJ whole genome shotgun (WGS) entry which is preliminary data.</text>
</comment>
<dbReference type="EMBL" id="CAXITT010000247">
    <property type="protein sequence ID" value="CAL1537066.1"/>
    <property type="molecule type" value="Genomic_DNA"/>
</dbReference>
<dbReference type="AlphaFoldDB" id="A0AAV2HSH0"/>
<evidence type="ECO:0000256" key="1">
    <source>
        <dbReference type="ARBA" id="ARBA00004613"/>
    </source>
</evidence>
<dbReference type="PANTHER" id="PTHR23192:SF87">
    <property type="entry name" value="AMASSIN-3"/>
    <property type="match status" value="1"/>
</dbReference>
<dbReference type="GO" id="GO:0007165">
    <property type="term" value="P:signal transduction"/>
    <property type="evidence" value="ECO:0007669"/>
    <property type="project" value="TreeGrafter"/>
</dbReference>
<feature type="compositionally biased region" description="Basic and acidic residues" evidence="4">
    <location>
        <begin position="88"/>
        <end position="106"/>
    </location>
</feature>
<dbReference type="SMART" id="SM00284">
    <property type="entry name" value="OLF"/>
    <property type="match status" value="1"/>
</dbReference>
<evidence type="ECO:0000259" key="5">
    <source>
        <dbReference type="PROSITE" id="PS51132"/>
    </source>
</evidence>
<dbReference type="PROSITE" id="PS51132">
    <property type="entry name" value="OLF"/>
    <property type="match status" value="1"/>
</dbReference>
<evidence type="ECO:0000256" key="3">
    <source>
        <dbReference type="PROSITE-ProRule" id="PRU00446"/>
    </source>
</evidence>
<evidence type="ECO:0000256" key="4">
    <source>
        <dbReference type="SAM" id="MobiDB-lite"/>
    </source>
</evidence>